<dbReference type="EMBL" id="JBIMZQ010000014">
    <property type="protein sequence ID" value="KAL3667269.1"/>
    <property type="molecule type" value="Genomic_DNA"/>
</dbReference>
<feature type="compositionally biased region" description="Basic residues" evidence="7">
    <location>
        <begin position="206"/>
        <end position="220"/>
    </location>
</feature>
<keyword evidence="5" id="KW-0966">Cell projection</keyword>
<feature type="compositionally biased region" description="Basic residues" evidence="7">
    <location>
        <begin position="265"/>
        <end position="274"/>
    </location>
</feature>
<dbReference type="AlphaFoldDB" id="A0ABD3FNT0"/>
<gene>
    <name evidence="8" type="ORF">V7S43_007501</name>
</gene>
<dbReference type="Pfam" id="PF07162">
    <property type="entry name" value="B9-C2"/>
    <property type="match status" value="1"/>
</dbReference>
<keyword evidence="4" id="KW-0206">Cytoskeleton</keyword>
<evidence type="ECO:0000313" key="8">
    <source>
        <dbReference type="EMBL" id="KAL3667269.1"/>
    </source>
</evidence>
<evidence type="ECO:0000313" key="9">
    <source>
        <dbReference type="Proteomes" id="UP001632037"/>
    </source>
</evidence>
<dbReference type="GO" id="GO:0005929">
    <property type="term" value="C:cilium"/>
    <property type="evidence" value="ECO:0007669"/>
    <property type="project" value="UniProtKB-ARBA"/>
</dbReference>
<keyword evidence="9" id="KW-1185">Reference proteome</keyword>
<dbReference type="InterPro" id="IPR010796">
    <property type="entry name" value="C2_B9-type_dom"/>
</dbReference>
<feature type="compositionally biased region" description="Basic and acidic residues" evidence="7">
    <location>
        <begin position="227"/>
        <end position="239"/>
    </location>
</feature>
<sequence length="520" mass="57109">MLKKLASPKKKAQGGGSDVQDAAGFGLSSPKSSEKNEAKTKAPKEKRPSKEKPVKEKPKPKPPKEKKKDKAKKPNTDPFSVAEAATAEVPTGSGDAKETGQVDLPTTDVKTPSPRKSIARAFKRKTFFEQDNAPDEKVSAKKPLSSPKKTLMKLPKPDKKATLVDKKQEVKAVGETLDPSQEAPAATGKDPLSPPKADAAVESPKRKTRWKIPDRKHHSTKTSNNQKELKDGEESDLKSHKPPLSPTSDNNAPSSRENSPSPRVRSNKGKKGKSDKRQQSIDSSSGDSEQENQTNILSPLRRHKADPEDTLPIPESPYVPYQVRKRLAQLDVPPAYQPEVHLIGEIVSGRGFGTAGGLTCKWRVEYGSRWIHIAGDQSGQTQLDYPSTAPWTSDPDVAVWSHPIDLHFATSAFQGWPKLLFQVWRADSSMKLHVVGYGFVPVPFAAGQHKLWVSLWRPLGSAVEEIDAQILGRTPELKSDDVLFNAAWSERCRLRTVSTGKVLVHIGVLLRHFQTGVIEA</sequence>
<feature type="compositionally biased region" description="Basic and acidic residues" evidence="7">
    <location>
        <begin position="32"/>
        <end position="75"/>
    </location>
</feature>
<comment type="subcellular location">
    <subcellularLocation>
        <location evidence="1">Cytoplasm</location>
        <location evidence="1">Cytoskeleton</location>
        <location evidence="1">Cilium basal body</location>
    </subcellularLocation>
</comment>
<evidence type="ECO:0000256" key="3">
    <source>
        <dbReference type="ARBA" id="ARBA00022794"/>
    </source>
</evidence>
<protein>
    <recommendedName>
        <fullName evidence="6">B9 domain-containing protein 2</fullName>
    </recommendedName>
</protein>
<evidence type="ECO:0000256" key="5">
    <source>
        <dbReference type="ARBA" id="ARBA00023273"/>
    </source>
</evidence>
<proteinExistence type="predicted"/>
<dbReference type="Proteomes" id="UP001632037">
    <property type="component" value="Unassembled WGS sequence"/>
</dbReference>
<organism evidence="8 9">
    <name type="scientific">Phytophthora oleae</name>
    <dbReference type="NCBI Taxonomy" id="2107226"/>
    <lineage>
        <taxon>Eukaryota</taxon>
        <taxon>Sar</taxon>
        <taxon>Stramenopiles</taxon>
        <taxon>Oomycota</taxon>
        <taxon>Peronosporomycetes</taxon>
        <taxon>Peronosporales</taxon>
        <taxon>Peronosporaceae</taxon>
        <taxon>Phytophthora</taxon>
    </lineage>
</organism>
<feature type="region of interest" description="Disordered" evidence="7">
    <location>
        <begin position="1"/>
        <end position="317"/>
    </location>
</feature>
<accession>A0ABD3FNT0</accession>
<dbReference type="PANTHER" id="PTHR12968">
    <property type="entry name" value="B9 DOMAIN-CONTAINING"/>
    <property type="match status" value="1"/>
</dbReference>
<dbReference type="PANTHER" id="PTHR12968:SF2">
    <property type="entry name" value="B9 DOMAIN-CONTAINING PROTEIN 2"/>
    <property type="match status" value="1"/>
</dbReference>
<name>A0ABD3FNT0_9STRA</name>
<evidence type="ECO:0000256" key="4">
    <source>
        <dbReference type="ARBA" id="ARBA00023212"/>
    </source>
</evidence>
<evidence type="ECO:0000256" key="2">
    <source>
        <dbReference type="ARBA" id="ARBA00022490"/>
    </source>
</evidence>
<evidence type="ECO:0000256" key="1">
    <source>
        <dbReference type="ARBA" id="ARBA00004120"/>
    </source>
</evidence>
<dbReference type="PROSITE" id="PS51381">
    <property type="entry name" value="C2_B9"/>
    <property type="match status" value="1"/>
</dbReference>
<feature type="compositionally biased region" description="Basic and acidic residues" evidence="7">
    <location>
        <begin position="155"/>
        <end position="172"/>
    </location>
</feature>
<comment type="caution">
    <text evidence="8">The sequence shown here is derived from an EMBL/GenBank/DDBJ whole genome shotgun (WGS) entry which is preliminary data.</text>
</comment>
<keyword evidence="3" id="KW-0970">Cilium biogenesis/degradation</keyword>
<feature type="compositionally biased region" description="Polar residues" evidence="7">
    <location>
        <begin position="280"/>
        <end position="297"/>
    </location>
</feature>
<evidence type="ECO:0000256" key="7">
    <source>
        <dbReference type="SAM" id="MobiDB-lite"/>
    </source>
</evidence>
<feature type="compositionally biased region" description="Polar residues" evidence="7">
    <location>
        <begin position="246"/>
        <end position="261"/>
    </location>
</feature>
<keyword evidence="2" id="KW-0963">Cytoplasm</keyword>
<feature type="compositionally biased region" description="Basic residues" evidence="7">
    <location>
        <begin position="1"/>
        <end position="12"/>
    </location>
</feature>
<dbReference type="GO" id="GO:0030030">
    <property type="term" value="P:cell projection organization"/>
    <property type="evidence" value="ECO:0007669"/>
    <property type="project" value="UniProtKB-KW"/>
</dbReference>
<evidence type="ECO:0000256" key="6">
    <source>
        <dbReference type="ARBA" id="ARBA00039272"/>
    </source>
</evidence>
<reference evidence="8 9" key="1">
    <citation type="submission" date="2024-09" db="EMBL/GenBank/DDBJ databases">
        <title>Genome sequencing and assembly of Phytophthora oleae, isolate VK10A, causative agent of rot of olive drupes.</title>
        <authorList>
            <person name="Conti Taguali S."/>
            <person name="Riolo M."/>
            <person name="La Spada F."/>
            <person name="Cacciola S.O."/>
            <person name="Dionisio G."/>
        </authorList>
    </citation>
    <scope>NUCLEOTIDE SEQUENCE [LARGE SCALE GENOMIC DNA]</scope>
    <source>
        <strain evidence="8 9">VK10A</strain>
    </source>
</reference>